<dbReference type="RefSeq" id="WP_306884584.1">
    <property type="nucleotide sequence ID" value="NZ_JAUSUL010000001.1"/>
</dbReference>
<dbReference type="InterPro" id="IPR050228">
    <property type="entry name" value="Carboxylesterase_BioH"/>
</dbReference>
<evidence type="ECO:0000313" key="2">
    <source>
        <dbReference type="EMBL" id="MDQ0314797.1"/>
    </source>
</evidence>
<feature type="domain" description="AB hydrolase-1" evidence="1">
    <location>
        <begin position="38"/>
        <end position="277"/>
    </location>
</feature>
<sequence length="305" mass="33333">MTSASDDSLWSAMTWSGADGTQLFARDYHPPHAVGAPVVCLPGVTRNSRDFHALAVFLTSRAATPRRVIAMDFRGRGRSGYAPASTYTPQTELDDVLRGLDAAEIDKASFVGTSRGGLVIMGLAVTAIDRIGLAILNDIGPRLSREGLQRISSYVGAENPETWDEAIAALKATQGMCFPKLAGDDWMRLARQIFREEDGRPVYDYDPALKEAFEAFGPDAPLPDFWPAFYELAQVPTLAIRGALSDILSTGTLEAMRLAHPKLSTFVVPDQGHAPLLWTWATQTQIAEFLDRNDRPQRTRRAVGA</sequence>
<dbReference type="SUPFAM" id="SSF53474">
    <property type="entry name" value="alpha/beta-Hydrolases"/>
    <property type="match status" value="1"/>
</dbReference>
<name>A0AAE3VMQ6_9HYPH</name>
<comment type="caution">
    <text evidence="2">The sequence shown here is derived from an EMBL/GenBank/DDBJ whole genome shotgun (WGS) entry which is preliminary data.</text>
</comment>
<accession>A0AAE3VMQ6</accession>
<dbReference type="PANTHER" id="PTHR43194">
    <property type="entry name" value="HYDROLASE ALPHA/BETA FOLD FAMILY"/>
    <property type="match status" value="1"/>
</dbReference>
<keyword evidence="3" id="KW-1185">Reference proteome</keyword>
<dbReference type="Pfam" id="PF12697">
    <property type="entry name" value="Abhydrolase_6"/>
    <property type="match status" value="1"/>
</dbReference>
<dbReference type="InterPro" id="IPR029058">
    <property type="entry name" value="AB_hydrolase_fold"/>
</dbReference>
<protein>
    <submittedName>
        <fullName evidence="2">Pimeloyl-ACP methyl ester carboxylesterase</fullName>
    </submittedName>
</protein>
<evidence type="ECO:0000313" key="3">
    <source>
        <dbReference type="Proteomes" id="UP001229244"/>
    </source>
</evidence>
<dbReference type="PANTHER" id="PTHR43194:SF2">
    <property type="entry name" value="PEROXISOMAL MEMBRANE PROTEIN LPX1"/>
    <property type="match status" value="1"/>
</dbReference>
<dbReference type="InterPro" id="IPR000073">
    <property type="entry name" value="AB_hydrolase_1"/>
</dbReference>
<evidence type="ECO:0000259" key="1">
    <source>
        <dbReference type="Pfam" id="PF12697"/>
    </source>
</evidence>
<dbReference type="EMBL" id="JAUSUL010000001">
    <property type="protein sequence ID" value="MDQ0314797.1"/>
    <property type="molecule type" value="Genomic_DNA"/>
</dbReference>
<proteinExistence type="predicted"/>
<dbReference type="Gene3D" id="3.40.50.1820">
    <property type="entry name" value="alpha/beta hydrolase"/>
    <property type="match status" value="1"/>
</dbReference>
<dbReference type="Proteomes" id="UP001229244">
    <property type="component" value="Unassembled WGS sequence"/>
</dbReference>
<reference evidence="2" key="1">
    <citation type="submission" date="2023-07" db="EMBL/GenBank/DDBJ databases">
        <title>Genomic Encyclopedia of Type Strains, Phase IV (KMG-IV): sequencing the most valuable type-strain genomes for metagenomic binning, comparative biology and taxonomic classification.</title>
        <authorList>
            <person name="Goeker M."/>
        </authorList>
    </citation>
    <scope>NUCLEOTIDE SEQUENCE</scope>
    <source>
        <strain evidence="2">DSM 21202</strain>
    </source>
</reference>
<organism evidence="2 3">
    <name type="scientific">Amorphus orientalis</name>
    <dbReference type="NCBI Taxonomy" id="649198"/>
    <lineage>
        <taxon>Bacteria</taxon>
        <taxon>Pseudomonadati</taxon>
        <taxon>Pseudomonadota</taxon>
        <taxon>Alphaproteobacteria</taxon>
        <taxon>Hyphomicrobiales</taxon>
        <taxon>Amorphaceae</taxon>
        <taxon>Amorphus</taxon>
    </lineage>
</organism>
<dbReference type="AlphaFoldDB" id="A0AAE3VMQ6"/>
<gene>
    <name evidence="2" type="ORF">J2S73_001234</name>
</gene>